<dbReference type="AlphaFoldDB" id="A0A0F7P893"/>
<reference evidence="3 6" key="1">
    <citation type="journal article" date="2015" name="ISME J.">
        <title>Elemental sulfur and acetate can support life of a novel strictly anaerobic haloarchaeon.</title>
        <authorList>
            <person name="Sorokin D.Y."/>
            <person name="Kublanov I.V."/>
            <person name="Gavrilov S.N."/>
            <person name="Rojo D."/>
            <person name="Roman P."/>
            <person name="Golyshin P.N."/>
            <person name="Slepak V.Z."/>
            <person name="Smedile F."/>
            <person name="Ferrer M."/>
            <person name="Messina E."/>
            <person name="La Cono V."/>
            <person name="Yakimov M.M."/>
        </authorList>
    </citation>
    <scope>NUCLEOTIDE SEQUENCE [LARGE SCALE GENOMIC DNA]</scope>
    <source>
        <strain evidence="3 6">HSR2</strain>
    </source>
</reference>
<keyword evidence="6" id="KW-1185">Reference proteome</keyword>
<evidence type="ECO:0008006" key="7">
    <source>
        <dbReference type="Google" id="ProtNLM"/>
    </source>
</evidence>
<evidence type="ECO:0000256" key="2">
    <source>
        <dbReference type="ARBA" id="ARBA00023235"/>
    </source>
</evidence>
<gene>
    <name evidence="4" type="ORF">HLASA_0881</name>
    <name evidence="3" type="ORF">HLASF_0884</name>
</gene>
<name>A0A0F7P893_9EURY</name>
<organism evidence="3 6">
    <name type="scientific">Halanaeroarchaeum sulfurireducens</name>
    <dbReference type="NCBI Taxonomy" id="1604004"/>
    <lineage>
        <taxon>Archaea</taxon>
        <taxon>Methanobacteriati</taxon>
        <taxon>Methanobacteriota</taxon>
        <taxon>Stenosarchaea group</taxon>
        <taxon>Halobacteria</taxon>
        <taxon>Halobacteriales</taxon>
        <taxon>Halobacteriaceae</taxon>
        <taxon>Halanaeroarchaeum</taxon>
    </lineage>
</organism>
<dbReference type="Gene3D" id="3.10.310.10">
    <property type="entry name" value="Diaminopimelate Epimerase, Chain A, domain 1"/>
    <property type="match status" value="2"/>
</dbReference>
<dbReference type="EMBL" id="CP011564">
    <property type="protein sequence ID" value="ALG81778.1"/>
    <property type="molecule type" value="Genomic_DNA"/>
</dbReference>
<dbReference type="SUPFAM" id="SSF54506">
    <property type="entry name" value="Diaminopimelate epimerase-like"/>
    <property type="match status" value="2"/>
</dbReference>
<dbReference type="Pfam" id="PF04303">
    <property type="entry name" value="PrpF"/>
    <property type="match status" value="1"/>
</dbReference>
<dbReference type="PANTHER" id="PTHR43709">
    <property type="entry name" value="ACONITATE ISOMERASE-RELATED"/>
    <property type="match status" value="1"/>
</dbReference>
<dbReference type="Proteomes" id="UP000069906">
    <property type="component" value="Chromosome"/>
</dbReference>
<dbReference type="OrthoDB" id="201336at2157"/>
<comment type="similarity">
    <text evidence="1">Belongs to the PrpF family.</text>
</comment>
<evidence type="ECO:0000256" key="1">
    <source>
        <dbReference type="ARBA" id="ARBA00007673"/>
    </source>
</evidence>
<evidence type="ECO:0000313" key="5">
    <source>
        <dbReference type="Proteomes" id="UP000060390"/>
    </source>
</evidence>
<dbReference type="PANTHER" id="PTHR43709:SF2">
    <property type="entry name" value="DUF453 DOMAIN PROTEIN (AFU_ORTHOLOGUE AFUA_6G00360)"/>
    <property type="match status" value="1"/>
</dbReference>
<reference evidence="4 5" key="3">
    <citation type="journal article" date="2016" name="Stand. Genomic Sci.">
        <title>Complete genome sequence of 'Halanaeroarchaeum sulfurireducens' M27-SA2, a sulfur-reducing and acetate-oxidizing haloarchaeon from the deep-sea hypersaline anoxic lake Medee.</title>
        <authorList>
            <person name="Messina E."/>
            <person name="Sorokin D.Y."/>
            <person name="Kublanov I.V."/>
            <person name="Toshchakov S."/>
            <person name="Lopatina A."/>
            <person name="Arcadi E."/>
            <person name="Smedile F."/>
            <person name="La Spada G."/>
            <person name="La Cono V."/>
            <person name="Yakimov M.M."/>
        </authorList>
    </citation>
    <scope>NUCLEOTIDE SEQUENCE [LARGE SCALE GENOMIC DNA]</scope>
    <source>
        <strain evidence="4 5">M27-SA2</strain>
    </source>
</reference>
<evidence type="ECO:0000313" key="4">
    <source>
        <dbReference type="EMBL" id="ALG81778.1"/>
    </source>
</evidence>
<evidence type="ECO:0000313" key="3">
    <source>
        <dbReference type="EMBL" id="AKH97376.1"/>
    </source>
</evidence>
<dbReference type="Proteomes" id="UP000060390">
    <property type="component" value="Chromosome"/>
</dbReference>
<dbReference type="GO" id="GO:0016853">
    <property type="term" value="F:isomerase activity"/>
    <property type="evidence" value="ECO:0007669"/>
    <property type="project" value="UniProtKB-KW"/>
</dbReference>
<proteinExistence type="inferred from homology"/>
<dbReference type="EMBL" id="CP008874">
    <property type="protein sequence ID" value="AKH97376.1"/>
    <property type="molecule type" value="Genomic_DNA"/>
</dbReference>
<evidence type="ECO:0000313" key="6">
    <source>
        <dbReference type="Proteomes" id="UP000069906"/>
    </source>
</evidence>
<dbReference type="KEGG" id="hsf:HLASA_0881"/>
<dbReference type="PATRIC" id="fig|1604004.4.peg.922"/>
<sequence length="386" mass="40937">MTADTDHDLIGHVEGTLIRGGTSRGLFFREAALPPAGEVRDALLVEVFGSPDPIQVDGIGGGNSHTSKAMIVEPSTREGVDVEYTFGQIAIEESSAAWDANCGNLTAAIGVYALEEELVTPEEPATTMTLYNTNTGTSVEQTVPVRAGEPDVYGDFTIDGVPGSGARIDSAFLDPAGPDGTFPTGDRRETLTVDGDSFEVSIVDVTNLNVFVRAADLGLSGTELPAEIEADDDLMARIERVRGHAASRLGLVEDPADAASVTPEVPFLQIVSEPQSYDCSIDDRVEADSIDVTGRIMSNQHPHHAYAMTGAMCLGAAARLDGTLPNDILGPGSGEVRIGHPKGTVAVGVDVEDDRVESVTMRRTARPIFHGALYYRYVDELEALRP</sequence>
<keyword evidence="2" id="KW-0413">Isomerase</keyword>
<dbReference type="KEGG" id="hsu:HLASF_0884"/>
<reference evidence="5" key="2">
    <citation type="submission" date="2015-05" db="EMBL/GenBank/DDBJ databases">
        <title>Complete genome sequence of Halanaeroarchaeum sulfurireducens type strain M27-SA2, a sulfate-reducer haloarchaeon from marine anoxic lake Medee.</title>
        <authorList>
            <person name="Messina E."/>
            <person name="Kublanov I.V."/>
            <person name="Toshchakov S."/>
            <person name="Arcadi E."/>
            <person name="La Spada G."/>
            <person name="La Cono V."/>
            <person name="Yakimov M.M."/>
        </authorList>
    </citation>
    <scope>NUCLEOTIDE SEQUENCE [LARGE SCALE GENOMIC DNA]</scope>
    <source>
        <strain evidence="5">M27-SA2</strain>
    </source>
</reference>
<dbReference type="STRING" id="1604004.HLASA_0881"/>
<accession>A0A0F7P893</accession>
<dbReference type="HOGENOM" id="CLU_026443_2_0_2"/>
<dbReference type="RefSeq" id="WP_050048146.1">
    <property type="nucleotide sequence ID" value="NZ_CP008874.1"/>
</dbReference>
<dbReference type="InterPro" id="IPR007400">
    <property type="entry name" value="PrpF-like"/>
</dbReference>
<dbReference type="GeneID" id="26010239"/>
<protein>
    <recommendedName>
        <fullName evidence="7">PrpF protein</fullName>
    </recommendedName>
</protein>